<dbReference type="PANTHER" id="PTHR32123">
    <property type="entry name" value="BICD FAMILY-LIKE CARGO ADAPTER"/>
    <property type="match status" value="1"/>
</dbReference>
<dbReference type="PANTHER" id="PTHR32123:SF9">
    <property type="entry name" value="PROTEIN SPINDLY"/>
    <property type="match status" value="1"/>
</dbReference>
<dbReference type="InterPro" id="IPR051149">
    <property type="entry name" value="Spindly/BICDR_Dynein_Adapter"/>
</dbReference>
<reference evidence="3" key="1">
    <citation type="submission" date="2020-04" db="EMBL/GenBank/DDBJ databases">
        <authorList>
            <person name="Neveu A P."/>
        </authorList>
    </citation>
    <scope>NUCLEOTIDE SEQUENCE</scope>
    <source>
        <tissue evidence="3">Whole embryo</tissue>
    </source>
</reference>
<feature type="coiled-coil region" evidence="2">
    <location>
        <begin position="1"/>
        <end position="63"/>
    </location>
</feature>
<dbReference type="AlphaFoldDB" id="A0A6F9DU78"/>
<protein>
    <submittedName>
        <fullName evidence="3">Protein Spindly-like</fullName>
    </submittedName>
</protein>
<sequence>MTQSESNIEKLQKIIEEKDRDLQRSALHGKSLLETNKHLEELLDKLQSDYDKLADEYEQSKHSTGLKLEIYEKAEHRHEVILAEIKESLKVQHEKEFEAMNKKHEVEITDLKSKNREMRDEIDERMLTIHQKSNRIDLLENRISELECKVIYSEPTTPVKSSDEVASLTAENQHLSYCLKSLTQEYDDYKQSNTMQNNSLQKAVEGLQTEKHQLMQQCSEHHVALQDCQEQVRDLRDELELVRLESHDPNSKGNSLFGEVEDRRKQAEKQYISAKVKLEGMERKYKNQVNYSIQLKTQLMHLQLGGSEIDKEQISKLQSALGEARSDVKTLVDKVGDLECKLSQKNISDLSQLVDGTDKDNHVVELLQLVVKEKETALAKYKSECSQCRLDLIMETRRGDNAEGRTYDAKRHNQHLRNKIAKLELENTSLRLKYGEDVEGKQGIRIRNVEKLDENTQSKENLDTNSQKTQKKKNVFRPSLWIPIYPRKRSYQSIMTHQMLPYLTRNVRKSVNSNKFRVCVYLQLPDTYYTQVTLLNRSYLPFHST</sequence>
<organism evidence="3">
    <name type="scientific">Phallusia mammillata</name>
    <dbReference type="NCBI Taxonomy" id="59560"/>
    <lineage>
        <taxon>Eukaryota</taxon>
        <taxon>Metazoa</taxon>
        <taxon>Chordata</taxon>
        <taxon>Tunicata</taxon>
        <taxon>Ascidiacea</taxon>
        <taxon>Phlebobranchia</taxon>
        <taxon>Ascidiidae</taxon>
        <taxon>Phallusia</taxon>
    </lineage>
</organism>
<feature type="coiled-coil region" evidence="2">
    <location>
        <begin position="94"/>
        <end position="149"/>
    </location>
</feature>
<name>A0A6F9DU78_9ASCI</name>
<evidence type="ECO:0000256" key="2">
    <source>
        <dbReference type="SAM" id="Coils"/>
    </source>
</evidence>
<accession>A0A6F9DU78</accession>
<proteinExistence type="evidence at transcript level"/>
<feature type="coiled-coil region" evidence="2">
    <location>
        <begin position="197"/>
        <end position="284"/>
    </location>
</feature>
<gene>
    <name evidence="3" type="primary">Spdl1</name>
</gene>
<evidence type="ECO:0000313" key="3">
    <source>
        <dbReference type="EMBL" id="CAB3266526.1"/>
    </source>
</evidence>
<dbReference type="EMBL" id="LR790664">
    <property type="protein sequence ID" value="CAB3266526.1"/>
    <property type="molecule type" value="mRNA"/>
</dbReference>
<keyword evidence="1 2" id="KW-0175">Coiled coil</keyword>
<evidence type="ECO:0000256" key="1">
    <source>
        <dbReference type="ARBA" id="ARBA00023054"/>
    </source>
</evidence>